<proteinExistence type="predicted"/>
<reference evidence="1" key="1">
    <citation type="submission" date="2019-12" db="EMBL/GenBank/DDBJ databases">
        <title>An insight into the sialome of adult female Ixodes ricinus ticks feeding for 6 days.</title>
        <authorList>
            <person name="Perner J."/>
            <person name="Ribeiro J.M.C."/>
        </authorList>
    </citation>
    <scope>NUCLEOTIDE SEQUENCE</scope>
    <source>
        <strain evidence="1">Semi-engorged</strain>
        <tissue evidence="1">Salivary glands</tissue>
    </source>
</reference>
<name>A0A6B0UMX2_IXORI</name>
<organism evidence="1">
    <name type="scientific">Ixodes ricinus</name>
    <name type="common">Common tick</name>
    <name type="synonym">Acarus ricinus</name>
    <dbReference type="NCBI Taxonomy" id="34613"/>
    <lineage>
        <taxon>Eukaryota</taxon>
        <taxon>Metazoa</taxon>
        <taxon>Ecdysozoa</taxon>
        <taxon>Arthropoda</taxon>
        <taxon>Chelicerata</taxon>
        <taxon>Arachnida</taxon>
        <taxon>Acari</taxon>
        <taxon>Parasitiformes</taxon>
        <taxon>Ixodida</taxon>
        <taxon>Ixodoidea</taxon>
        <taxon>Ixodidae</taxon>
        <taxon>Ixodinae</taxon>
        <taxon>Ixodes</taxon>
    </lineage>
</organism>
<dbReference type="EMBL" id="GIFC01009084">
    <property type="protein sequence ID" value="MXU91167.1"/>
    <property type="molecule type" value="Transcribed_RNA"/>
</dbReference>
<dbReference type="AlphaFoldDB" id="A0A6B0UMX2"/>
<protein>
    <submittedName>
        <fullName evidence="1">Putative secreted protein</fullName>
    </submittedName>
</protein>
<evidence type="ECO:0000313" key="1">
    <source>
        <dbReference type="EMBL" id="MXU91167.1"/>
    </source>
</evidence>
<sequence>MSPLGVTASSKMAGKPLAVLVGFSTRISHASPPPHILSANLWTTSPGSCTERGSLLIRSWGQPRTTAKEMSCLASATAPGVRGTGMQLWFSSRPFSGRPRGKLQLRDAILLPTPVSWPSS</sequence>
<accession>A0A6B0UMX2</accession>